<evidence type="ECO:0000313" key="3">
    <source>
        <dbReference type="Proteomes" id="UP001189429"/>
    </source>
</evidence>
<name>A0ABN9VWG8_9DINO</name>
<gene>
    <name evidence="2" type="ORF">PCOR1329_LOCUS61839</name>
</gene>
<protein>
    <submittedName>
        <fullName evidence="2">Uncharacterized protein</fullName>
    </submittedName>
</protein>
<reference evidence="2" key="1">
    <citation type="submission" date="2023-10" db="EMBL/GenBank/DDBJ databases">
        <authorList>
            <person name="Chen Y."/>
            <person name="Shah S."/>
            <person name="Dougan E. K."/>
            <person name="Thang M."/>
            <person name="Chan C."/>
        </authorList>
    </citation>
    <scope>NUCLEOTIDE SEQUENCE [LARGE SCALE GENOMIC DNA]</scope>
</reference>
<feature type="region of interest" description="Disordered" evidence="1">
    <location>
        <begin position="1"/>
        <end position="33"/>
    </location>
</feature>
<feature type="compositionally biased region" description="Basic residues" evidence="1">
    <location>
        <begin position="20"/>
        <end position="30"/>
    </location>
</feature>
<dbReference type="Proteomes" id="UP001189429">
    <property type="component" value="Unassembled WGS sequence"/>
</dbReference>
<sequence>MGPPWGARRSRCGGAAGAARRPRGSQRGRLRVWGPSRRVFQNVTREARRTIFAPRRAAERKGRKAHPSPRISRRGMRWGRERERGGRNRDEGEEDVGRKEGSETSRAACAAERRGPRAQSREHKKRPRQACPPTGGQWEQNRNTEEINAR</sequence>
<comment type="caution">
    <text evidence="2">The sequence shown here is derived from an EMBL/GenBank/DDBJ whole genome shotgun (WGS) entry which is preliminary data.</text>
</comment>
<evidence type="ECO:0000313" key="2">
    <source>
        <dbReference type="EMBL" id="CAK0877932.1"/>
    </source>
</evidence>
<proteinExistence type="predicted"/>
<evidence type="ECO:0000256" key="1">
    <source>
        <dbReference type="SAM" id="MobiDB-lite"/>
    </source>
</evidence>
<feature type="compositionally biased region" description="Basic residues" evidence="1">
    <location>
        <begin position="61"/>
        <end position="77"/>
    </location>
</feature>
<feature type="compositionally biased region" description="Basic and acidic residues" evidence="1">
    <location>
        <begin position="111"/>
        <end position="121"/>
    </location>
</feature>
<feature type="region of interest" description="Disordered" evidence="1">
    <location>
        <begin position="51"/>
        <end position="150"/>
    </location>
</feature>
<organism evidence="2 3">
    <name type="scientific">Prorocentrum cordatum</name>
    <dbReference type="NCBI Taxonomy" id="2364126"/>
    <lineage>
        <taxon>Eukaryota</taxon>
        <taxon>Sar</taxon>
        <taxon>Alveolata</taxon>
        <taxon>Dinophyceae</taxon>
        <taxon>Prorocentrales</taxon>
        <taxon>Prorocentraceae</taxon>
        <taxon>Prorocentrum</taxon>
    </lineage>
</organism>
<dbReference type="EMBL" id="CAUYUJ010017789">
    <property type="protein sequence ID" value="CAK0877932.1"/>
    <property type="molecule type" value="Genomic_DNA"/>
</dbReference>
<feature type="compositionally biased region" description="Basic and acidic residues" evidence="1">
    <location>
        <begin position="78"/>
        <end position="103"/>
    </location>
</feature>
<keyword evidence="3" id="KW-1185">Reference proteome</keyword>
<accession>A0ABN9VWG8</accession>